<name>A0ABM8YR22_9BACI</name>
<dbReference type="PROSITE" id="PS51462">
    <property type="entry name" value="NUDIX"/>
    <property type="match status" value="1"/>
</dbReference>
<comment type="caution">
    <text evidence="5">The sequence shown here is derived from an EMBL/GenBank/DDBJ whole genome shotgun (WGS) entry which is preliminary data.</text>
</comment>
<dbReference type="PANTHER" id="PTHR43046:SF2">
    <property type="entry name" value="8-OXO-DGTP DIPHOSPHATASE-RELATED"/>
    <property type="match status" value="1"/>
</dbReference>
<dbReference type="PROSITE" id="PS00893">
    <property type="entry name" value="NUDIX_BOX"/>
    <property type="match status" value="1"/>
</dbReference>
<evidence type="ECO:0000313" key="5">
    <source>
        <dbReference type="EMBL" id="CAG9622465.1"/>
    </source>
</evidence>
<keyword evidence="6" id="KW-1185">Reference proteome</keyword>
<dbReference type="GO" id="GO:0016787">
    <property type="term" value="F:hydrolase activity"/>
    <property type="evidence" value="ECO:0007669"/>
    <property type="project" value="UniProtKB-KW"/>
</dbReference>
<dbReference type="Gene3D" id="3.90.79.10">
    <property type="entry name" value="Nucleoside Triphosphate Pyrophosphohydrolase"/>
    <property type="match status" value="1"/>
</dbReference>
<dbReference type="RefSeq" id="WP_230502959.1">
    <property type="nucleotide sequence ID" value="NZ_CAKJTJ010000022.1"/>
</dbReference>
<dbReference type="InterPro" id="IPR000086">
    <property type="entry name" value="NUDIX_hydrolase_dom"/>
</dbReference>
<organism evidence="5 6">
    <name type="scientific">Sutcliffiella rhizosphaerae</name>
    <dbReference type="NCBI Taxonomy" id="2880967"/>
    <lineage>
        <taxon>Bacteria</taxon>
        <taxon>Bacillati</taxon>
        <taxon>Bacillota</taxon>
        <taxon>Bacilli</taxon>
        <taxon>Bacillales</taxon>
        <taxon>Bacillaceae</taxon>
        <taxon>Sutcliffiella</taxon>
    </lineage>
</organism>
<protein>
    <submittedName>
        <fullName evidence="5">RNA pyrophosphohydrolase</fullName>
        <ecNumber evidence="5">3.6.1.-</ecNumber>
    </submittedName>
</protein>
<dbReference type="InterPro" id="IPR015797">
    <property type="entry name" value="NUDIX_hydrolase-like_dom_sf"/>
</dbReference>
<dbReference type="Pfam" id="PF00293">
    <property type="entry name" value="NUDIX"/>
    <property type="match status" value="1"/>
</dbReference>
<comment type="cofactor">
    <cofactor evidence="1">
        <name>Mg(2+)</name>
        <dbReference type="ChEBI" id="CHEBI:18420"/>
    </cofactor>
</comment>
<reference evidence="5 6" key="1">
    <citation type="submission" date="2021-10" db="EMBL/GenBank/DDBJ databases">
        <authorList>
            <person name="Criscuolo A."/>
        </authorList>
    </citation>
    <scope>NUCLEOTIDE SEQUENCE [LARGE SCALE GENOMIC DNA]</scope>
    <source>
        <strain evidence="6">CIP 111883</strain>
    </source>
</reference>
<evidence type="ECO:0000313" key="6">
    <source>
        <dbReference type="Proteomes" id="UP000789833"/>
    </source>
</evidence>
<dbReference type="EMBL" id="CAKJTJ010000022">
    <property type="protein sequence ID" value="CAG9622465.1"/>
    <property type="molecule type" value="Genomic_DNA"/>
</dbReference>
<comment type="similarity">
    <text evidence="3">Belongs to the Nudix hydrolase family.</text>
</comment>
<dbReference type="Proteomes" id="UP000789833">
    <property type="component" value="Unassembled WGS sequence"/>
</dbReference>
<feature type="domain" description="Nudix hydrolase" evidence="4">
    <location>
        <begin position="19"/>
        <end position="149"/>
    </location>
</feature>
<gene>
    <name evidence="5" type="primary">rppH_2</name>
    <name evidence="5" type="ORF">BACCIP111883_03256</name>
</gene>
<sequence length="149" mass="16659">MAISAYYQQLRNKIGKDLLLIPSVAAIIRNGKNEILLQLPANETCWSLPAGAIEPGESPEEAIIREVWEEAGLRVKVEKLVGVFGGKGFRYIYHNGDQVEYVVSVFDCSVLHGDLIPIDGESKILKYVDYSHFPPLALPFPTDIFQKEK</sequence>
<evidence type="ECO:0000256" key="1">
    <source>
        <dbReference type="ARBA" id="ARBA00001946"/>
    </source>
</evidence>
<accession>A0ABM8YR22</accession>
<dbReference type="InterPro" id="IPR020084">
    <property type="entry name" value="NUDIX_hydrolase_CS"/>
</dbReference>
<keyword evidence="2 3" id="KW-0378">Hydrolase</keyword>
<dbReference type="PANTHER" id="PTHR43046">
    <property type="entry name" value="GDP-MANNOSE MANNOSYL HYDROLASE"/>
    <property type="match status" value="1"/>
</dbReference>
<evidence type="ECO:0000259" key="4">
    <source>
        <dbReference type="PROSITE" id="PS51462"/>
    </source>
</evidence>
<proteinExistence type="inferred from homology"/>
<evidence type="ECO:0000256" key="2">
    <source>
        <dbReference type="ARBA" id="ARBA00022801"/>
    </source>
</evidence>
<dbReference type="InterPro" id="IPR020476">
    <property type="entry name" value="Nudix_hydrolase"/>
</dbReference>
<dbReference type="PRINTS" id="PR00502">
    <property type="entry name" value="NUDIXFAMILY"/>
</dbReference>
<evidence type="ECO:0000256" key="3">
    <source>
        <dbReference type="RuleBase" id="RU003476"/>
    </source>
</evidence>
<dbReference type="EC" id="3.6.1.-" evidence="5"/>
<dbReference type="SUPFAM" id="SSF55811">
    <property type="entry name" value="Nudix"/>
    <property type="match status" value="1"/>
</dbReference>